<organism evidence="1 2">
    <name type="scientific">Actinomortierella ambigua</name>
    <dbReference type="NCBI Taxonomy" id="1343610"/>
    <lineage>
        <taxon>Eukaryota</taxon>
        <taxon>Fungi</taxon>
        <taxon>Fungi incertae sedis</taxon>
        <taxon>Mucoromycota</taxon>
        <taxon>Mortierellomycotina</taxon>
        <taxon>Mortierellomycetes</taxon>
        <taxon>Mortierellales</taxon>
        <taxon>Mortierellaceae</taxon>
        <taxon>Actinomortierella</taxon>
    </lineage>
</organism>
<reference evidence="1" key="1">
    <citation type="journal article" date="2020" name="Fungal Divers.">
        <title>Resolving the Mortierellaceae phylogeny through synthesis of multi-gene phylogenetics and phylogenomics.</title>
        <authorList>
            <person name="Vandepol N."/>
            <person name="Liber J."/>
            <person name="Desiro A."/>
            <person name="Na H."/>
            <person name="Kennedy M."/>
            <person name="Barry K."/>
            <person name="Grigoriev I.V."/>
            <person name="Miller A.N."/>
            <person name="O'Donnell K."/>
            <person name="Stajich J.E."/>
            <person name="Bonito G."/>
        </authorList>
    </citation>
    <scope>NUCLEOTIDE SEQUENCE</scope>
    <source>
        <strain evidence="1">BC1065</strain>
    </source>
</reference>
<dbReference type="Proteomes" id="UP000807716">
    <property type="component" value="Unassembled WGS sequence"/>
</dbReference>
<name>A0A9P6U7P1_9FUNG</name>
<comment type="caution">
    <text evidence="1">The sequence shown here is derived from an EMBL/GenBank/DDBJ whole genome shotgun (WGS) entry which is preliminary data.</text>
</comment>
<evidence type="ECO:0000313" key="2">
    <source>
        <dbReference type="Proteomes" id="UP000807716"/>
    </source>
</evidence>
<keyword evidence="2" id="KW-1185">Reference proteome</keyword>
<accession>A0A9P6U7P1</accession>
<gene>
    <name evidence="1" type="ORF">DFQ27_002209</name>
</gene>
<dbReference type="AlphaFoldDB" id="A0A9P6U7P1"/>
<evidence type="ECO:0000313" key="1">
    <source>
        <dbReference type="EMBL" id="KAG0262691.1"/>
    </source>
</evidence>
<protein>
    <submittedName>
        <fullName evidence="1">Uncharacterized protein</fullName>
    </submittedName>
</protein>
<proteinExistence type="predicted"/>
<dbReference type="OrthoDB" id="2114940at2759"/>
<dbReference type="EMBL" id="JAAAJB010000180">
    <property type="protein sequence ID" value="KAG0262691.1"/>
    <property type="molecule type" value="Genomic_DNA"/>
</dbReference>
<sequence length="77" mass="8823">MGLLSFFFSEKPEVAVPKDVCYHIEGFLACQYFQNAMELADKLNTTSTKSNIQVEVTAHSRAEWRERLESLNKSYSS</sequence>